<dbReference type="FunFam" id="3.30.565.10:FF:000006">
    <property type="entry name" value="Sensor histidine kinase WalK"/>
    <property type="match status" value="1"/>
</dbReference>
<dbReference type="SUPFAM" id="SSF55874">
    <property type="entry name" value="ATPase domain of HSP90 chaperone/DNA topoisomerase II/histidine kinase"/>
    <property type="match status" value="1"/>
</dbReference>
<dbReference type="CDD" id="cd06225">
    <property type="entry name" value="HAMP"/>
    <property type="match status" value="1"/>
</dbReference>
<dbReference type="Gene3D" id="1.10.287.130">
    <property type="match status" value="1"/>
</dbReference>
<keyword evidence="8 9" id="KW-0472">Membrane</keyword>
<dbReference type="Pfam" id="PF02518">
    <property type="entry name" value="HATPase_c"/>
    <property type="match status" value="1"/>
</dbReference>
<dbReference type="InterPro" id="IPR036097">
    <property type="entry name" value="HisK_dim/P_sf"/>
</dbReference>
<keyword evidence="9" id="KW-0812">Transmembrane</keyword>
<feature type="transmembrane region" description="Helical" evidence="9">
    <location>
        <begin position="55"/>
        <end position="79"/>
    </location>
</feature>
<sequence>MKKKKHKQKRPVRQAEGNTRDLVIANKVSGSVHGGLSRIRLSLTFRIALHYCIQLIRSVIPAALILSVLLCVSVSFPVYRELKSMVPLETEDGEETISRGYLTLTQSDVLLQQDFFPRMGQQFSVFFGHLFSREEVRFYYSAPSDRNWLVSLNIHDFLIFWLSVMGGLVLCDLFRMIYFFRHERRLNKRVLAPIRDIASMAETLSESNLSNRINIAGTKNELKDLAAVINRMLDRIERSYNSQKQFVSDASHELRTPISVIRGYTDMLKRWGKDDPEILDEGIAAISQETEGMKDLVESLLFLARHDKKTLMMEISSFDPAELLREVQKEETMVHTEYSFEVTEADSLTIEADRNMLKQVLRILCDNAVKYSPQGTSVFLSCRNDGNGYCSLSVKDQGQGISQEDLPKIFDRFYRSDKARKSDTGGHGLGLSIARIIVVAHNGKIKVRSKPGAGTVFSVLLPSGKKAV</sequence>
<evidence type="ECO:0000259" key="11">
    <source>
        <dbReference type="PROSITE" id="PS50885"/>
    </source>
</evidence>
<dbReference type="Pfam" id="PF00512">
    <property type="entry name" value="HisKA"/>
    <property type="match status" value="1"/>
</dbReference>
<dbReference type="PROSITE" id="PS50885">
    <property type="entry name" value="HAMP"/>
    <property type="match status" value="1"/>
</dbReference>
<feature type="domain" description="Histidine kinase" evidence="10">
    <location>
        <begin position="249"/>
        <end position="465"/>
    </location>
</feature>
<dbReference type="AlphaFoldDB" id="W0FQG4"/>
<feature type="transmembrane region" description="Helical" evidence="9">
    <location>
        <begin position="158"/>
        <end position="180"/>
    </location>
</feature>
<evidence type="ECO:0000256" key="3">
    <source>
        <dbReference type="ARBA" id="ARBA00012438"/>
    </source>
</evidence>
<evidence type="ECO:0000256" key="1">
    <source>
        <dbReference type="ARBA" id="ARBA00000085"/>
    </source>
</evidence>
<dbReference type="SUPFAM" id="SSF47384">
    <property type="entry name" value="Homodimeric domain of signal transducing histidine kinase"/>
    <property type="match status" value="1"/>
</dbReference>
<protein>
    <recommendedName>
        <fullName evidence="3">histidine kinase</fullName>
        <ecNumber evidence="3">2.7.13.3</ecNumber>
    </recommendedName>
</protein>
<evidence type="ECO:0000256" key="9">
    <source>
        <dbReference type="SAM" id="Phobius"/>
    </source>
</evidence>
<evidence type="ECO:0000256" key="6">
    <source>
        <dbReference type="ARBA" id="ARBA00022777"/>
    </source>
</evidence>
<dbReference type="GO" id="GO:0016036">
    <property type="term" value="P:cellular response to phosphate starvation"/>
    <property type="evidence" value="ECO:0007669"/>
    <property type="project" value="TreeGrafter"/>
</dbReference>
<evidence type="ECO:0000256" key="4">
    <source>
        <dbReference type="ARBA" id="ARBA00022553"/>
    </source>
</evidence>
<dbReference type="FunFam" id="1.10.287.130:FF:000001">
    <property type="entry name" value="Two-component sensor histidine kinase"/>
    <property type="match status" value="1"/>
</dbReference>
<accession>W0FQG4</accession>
<proteinExistence type="predicted"/>
<dbReference type="PANTHER" id="PTHR45453:SF1">
    <property type="entry name" value="PHOSPHATE REGULON SENSOR PROTEIN PHOR"/>
    <property type="match status" value="1"/>
</dbReference>
<dbReference type="InterPro" id="IPR003661">
    <property type="entry name" value="HisK_dim/P_dom"/>
</dbReference>
<dbReference type="GO" id="GO:0000155">
    <property type="term" value="F:phosphorelay sensor kinase activity"/>
    <property type="evidence" value="ECO:0007669"/>
    <property type="project" value="InterPro"/>
</dbReference>
<dbReference type="CDD" id="cd00075">
    <property type="entry name" value="HATPase"/>
    <property type="match status" value="1"/>
</dbReference>
<name>W0FQG4_9BACT</name>
<evidence type="ECO:0000256" key="5">
    <source>
        <dbReference type="ARBA" id="ARBA00022679"/>
    </source>
</evidence>
<dbReference type="PANTHER" id="PTHR45453">
    <property type="entry name" value="PHOSPHATE REGULON SENSOR PROTEIN PHOR"/>
    <property type="match status" value="1"/>
</dbReference>
<dbReference type="Gene3D" id="3.30.565.10">
    <property type="entry name" value="Histidine kinase-like ATPase, C-terminal domain"/>
    <property type="match status" value="1"/>
</dbReference>
<evidence type="ECO:0000259" key="10">
    <source>
        <dbReference type="PROSITE" id="PS50109"/>
    </source>
</evidence>
<dbReference type="InterPro" id="IPR036890">
    <property type="entry name" value="HATPase_C_sf"/>
</dbReference>
<dbReference type="SUPFAM" id="SSF158472">
    <property type="entry name" value="HAMP domain-like"/>
    <property type="match status" value="1"/>
</dbReference>
<dbReference type="InterPro" id="IPR050351">
    <property type="entry name" value="BphY/WalK/GraS-like"/>
</dbReference>
<dbReference type="EC" id="2.7.13.3" evidence="3"/>
<dbReference type="PRINTS" id="PR00344">
    <property type="entry name" value="BCTRLSENSOR"/>
</dbReference>
<dbReference type="InterPro" id="IPR005467">
    <property type="entry name" value="His_kinase_dom"/>
</dbReference>
<dbReference type="InterPro" id="IPR003594">
    <property type="entry name" value="HATPase_dom"/>
</dbReference>
<dbReference type="SMART" id="SM00388">
    <property type="entry name" value="HisKA"/>
    <property type="match status" value="1"/>
</dbReference>
<dbReference type="CDD" id="cd00082">
    <property type="entry name" value="HisKA"/>
    <property type="match status" value="1"/>
</dbReference>
<evidence type="ECO:0000313" key="12">
    <source>
        <dbReference type="EMBL" id="AHF25240.1"/>
    </source>
</evidence>
<reference evidence="12" key="1">
    <citation type="journal article" date="2013" name="PLoS ONE">
        <title>Metagenomic insights into the carbohydrate-active enzymes carried by the microorganisms adhering to solid digesta in the rumen of cows.</title>
        <authorList>
            <person name="Wang L."/>
            <person name="Hatem A."/>
            <person name="Catalyurek U.V."/>
            <person name="Morrison M."/>
            <person name="Yu Z."/>
        </authorList>
    </citation>
    <scope>NUCLEOTIDE SEQUENCE</scope>
</reference>
<dbReference type="PROSITE" id="PS50109">
    <property type="entry name" value="HIS_KIN"/>
    <property type="match status" value="1"/>
</dbReference>
<feature type="domain" description="HAMP" evidence="11">
    <location>
        <begin position="188"/>
        <end position="241"/>
    </location>
</feature>
<dbReference type="Pfam" id="PF00672">
    <property type="entry name" value="HAMP"/>
    <property type="match status" value="1"/>
</dbReference>
<dbReference type="EMBL" id="KC246825">
    <property type="protein sequence ID" value="AHF25240.1"/>
    <property type="molecule type" value="Genomic_DNA"/>
</dbReference>
<dbReference type="InterPro" id="IPR003660">
    <property type="entry name" value="HAMP_dom"/>
</dbReference>
<dbReference type="GO" id="GO:0004721">
    <property type="term" value="F:phosphoprotein phosphatase activity"/>
    <property type="evidence" value="ECO:0007669"/>
    <property type="project" value="TreeGrafter"/>
</dbReference>
<dbReference type="SMART" id="SM00387">
    <property type="entry name" value="HATPase_c"/>
    <property type="match status" value="1"/>
</dbReference>
<keyword evidence="9" id="KW-1133">Transmembrane helix</keyword>
<keyword evidence="7" id="KW-0902">Two-component regulatory system</keyword>
<dbReference type="GO" id="GO:0005886">
    <property type="term" value="C:plasma membrane"/>
    <property type="evidence" value="ECO:0007669"/>
    <property type="project" value="TreeGrafter"/>
</dbReference>
<keyword evidence="5" id="KW-0808">Transferase</keyword>
<dbReference type="SMART" id="SM00304">
    <property type="entry name" value="HAMP"/>
    <property type="match status" value="1"/>
</dbReference>
<evidence type="ECO:0000256" key="7">
    <source>
        <dbReference type="ARBA" id="ARBA00023012"/>
    </source>
</evidence>
<evidence type="ECO:0000256" key="2">
    <source>
        <dbReference type="ARBA" id="ARBA00004370"/>
    </source>
</evidence>
<keyword evidence="6 12" id="KW-0418">Kinase</keyword>
<dbReference type="InterPro" id="IPR004358">
    <property type="entry name" value="Sig_transdc_His_kin-like_C"/>
</dbReference>
<organism evidence="12">
    <name type="scientific">uncultured bacterium Contig90</name>
    <dbReference type="NCBI Taxonomy" id="1393628"/>
    <lineage>
        <taxon>Bacteria</taxon>
        <taxon>environmental samples</taxon>
    </lineage>
</organism>
<comment type="subcellular location">
    <subcellularLocation>
        <location evidence="2">Membrane</location>
    </subcellularLocation>
</comment>
<evidence type="ECO:0000256" key="8">
    <source>
        <dbReference type="ARBA" id="ARBA00023136"/>
    </source>
</evidence>
<comment type="catalytic activity">
    <reaction evidence="1">
        <text>ATP + protein L-histidine = ADP + protein N-phospho-L-histidine.</text>
        <dbReference type="EC" id="2.7.13.3"/>
    </reaction>
</comment>
<keyword evidence="4" id="KW-0597">Phosphoprotein</keyword>